<dbReference type="AlphaFoldDB" id="A0AAV9CGX3"/>
<comment type="caution">
    <text evidence="1">The sequence shown here is derived from an EMBL/GenBank/DDBJ whole genome shotgun (WGS) entry which is preliminary data.</text>
</comment>
<reference evidence="1" key="2">
    <citation type="submission" date="2023-06" db="EMBL/GenBank/DDBJ databases">
        <authorList>
            <person name="Ma L."/>
            <person name="Liu K.-W."/>
            <person name="Li Z."/>
            <person name="Hsiao Y.-Y."/>
            <person name="Qi Y."/>
            <person name="Fu T."/>
            <person name="Tang G."/>
            <person name="Zhang D."/>
            <person name="Sun W.-H."/>
            <person name="Liu D.-K."/>
            <person name="Li Y."/>
            <person name="Chen G.-Z."/>
            <person name="Liu X.-D."/>
            <person name="Liao X.-Y."/>
            <person name="Jiang Y.-T."/>
            <person name="Yu X."/>
            <person name="Hao Y."/>
            <person name="Huang J."/>
            <person name="Zhao X.-W."/>
            <person name="Ke S."/>
            <person name="Chen Y.-Y."/>
            <person name="Wu W.-L."/>
            <person name="Hsu J.-L."/>
            <person name="Lin Y.-F."/>
            <person name="Huang M.-D."/>
            <person name="Li C.-Y."/>
            <person name="Huang L."/>
            <person name="Wang Z.-W."/>
            <person name="Zhao X."/>
            <person name="Zhong W.-Y."/>
            <person name="Peng D.-H."/>
            <person name="Ahmad S."/>
            <person name="Lan S."/>
            <person name="Zhang J.-S."/>
            <person name="Tsai W.-C."/>
            <person name="Van De Peer Y."/>
            <person name="Liu Z.-J."/>
        </authorList>
    </citation>
    <scope>NUCLEOTIDE SEQUENCE</scope>
    <source>
        <strain evidence="1">CP</strain>
        <tissue evidence="1">Leaves</tissue>
    </source>
</reference>
<dbReference type="Proteomes" id="UP001180020">
    <property type="component" value="Unassembled WGS sequence"/>
</dbReference>
<proteinExistence type="predicted"/>
<evidence type="ECO:0000313" key="2">
    <source>
        <dbReference type="Proteomes" id="UP001180020"/>
    </source>
</evidence>
<dbReference type="EMBL" id="JAUJYO010000019">
    <property type="protein sequence ID" value="KAK1287513.1"/>
    <property type="molecule type" value="Genomic_DNA"/>
</dbReference>
<evidence type="ECO:0000313" key="1">
    <source>
        <dbReference type="EMBL" id="KAK1287513.1"/>
    </source>
</evidence>
<protein>
    <submittedName>
        <fullName evidence="1">Uncharacterized protein</fullName>
    </submittedName>
</protein>
<keyword evidence="2" id="KW-1185">Reference proteome</keyword>
<reference evidence="1" key="1">
    <citation type="journal article" date="2023" name="Nat. Commun.">
        <title>Diploid and tetraploid genomes of Acorus and the evolution of monocots.</title>
        <authorList>
            <person name="Ma L."/>
            <person name="Liu K.W."/>
            <person name="Li Z."/>
            <person name="Hsiao Y.Y."/>
            <person name="Qi Y."/>
            <person name="Fu T."/>
            <person name="Tang G.D."/>
            <person name="Zhang D."/>
            <person name="Sun W.H."/>
            <person name="Liu D.K."/>
            <person name="Li Y."/>
            <person name="Chen G.Z."/>
            <person name="Liu X.D."/>
            <person name="Liao X.Y."/>
            <person name="Jiang Y.T."/>
            <person name="Yu X."/>
            <person name="Hao Y."/>
            <person name="Huang J."/>
            <person name="Zhao X.W."/>
            <person name="Ke S."/>
            <person name="Chen Y.Y."/>
            <person name="Wu W.L."/>
            <person name="Hsu J.L."/>
            <person name="Lin Y.F."/>
            <person name="Huang M.D."/>
            <person name="Li C.Y."/>
            <person name="Huang L."/>
            <person name="Wang Z.W."/>
            <person name="Zhao X."/>
            <person name="Zhong W.Y."/>
            <person name="Peng D.H."/>
            <person name="Ahmad S."/>
            <person name="Lan S."/>
            <person name="Zhang J.S."/>
            <person name="Tsai W.C."/>
            <person name="Van de Peer Y."/>
            <person name="Liu Z.J."/>
        </authorList>
    </citation>
    <scope>NUCLEOTIDE SEQUENCE</scope>
    <source>
        <strain evidence="1">CP</strain>
    </source>
</reference>
<accession>A0AAV9CGX3</accession>
<gene>
    <name evidence="1" type="ORF">QJS10_CPB19g02011</name>
</gene>
<organism evidence="1 2">
    <name type="scientific">Acorus calamus</name>
    <name type="common">Sweet flag</name>
    <dbReference type="NCBI Taxonomy" id="4465"/>
    <lineage>
        <taxon>Eukaryota</taxon>
        <taxon>Viridiplantae</taxon>
        <taxon>Streptophyta</taxon>
        <taxon>Embryophyta</taxon>
        <taxon>Tracheophyta</taxon>
        <taxon>Spermatophyta</taxon>
        <taxon>Magnoliopsida</taxon>
        <taxon>Liliopsida</taxon>
        <taxon>Acoraceae</taxon>
        <taxon>Acorus</taxon>
    </lineage>
</organism>
<name>A0AAV9CGX3_ACOCL</name>
<sequence>MGFIDSYWLHSYYAASTTSISSSSSSLFLHGHMNNKMDVKDPIDLTMMASKIAYEDPAYIQNTVEKQWNVYTLLFPCSLLFLQLRSTQ</sequence>